<dbReference type="Gene3D" id="2.60.120.10">
    <property type="entry name" value="Jelly Rolls"/>
    <property type="match status" value="1"/>
</dbReference>
<dbReference type="InterPro" id="IPR018062">
    <property type="entry name" value="HTH_AraC-typ_CS"/>
</dbReference>
<evidence type="ECO:0000313" key="8">
    <source>
        <dbReference type="EMBL" id="KAA9392911.1"/>
    </source>
</evidence>
<keyword evidence="4" id="KW-0804">Transcription</keyword>
<dbReference type="InterPro" id="IPR003313">
    <property type="entry name" value="AraC-bd"/>
</dbReference>
<feature type="domain" description="HTH araC/xylS-type" evidence="7">
    <location>
        <begin position="171"/>
        <end position="271"/>
    </location>
</feature>
<dbReference type="Proteomes" id="UP000325957">
    <property type="component" value="Unassembled WGS sequence"/>
</dbReference>
<dbReference type="PROSITE" id="PS00041">
    <property type="entry name" value="HTH_ARAC_FAMILY_1"/>
    <property type="match status" value="1"/>
</dbReference>
<dbReference type="PANTHER" id="PTHR11019">
    <property type="entry name" value="HTH-TYPE TRANSCRIPTIONAL REGULATOR NIMR"/>
    <property type="match status" value="1"/>
</dbReference>
<dbReference type="PANTHER" id="PTHR11019:SF199">
    <property type="entry name" value="HTH-TYPE TRANSCRIPTIONAL REGULATOR NIMR"/>
    <property type="match status" value="1"/>
</dbReference>
<dbReference type="SUPFAM" id="SSF46689">
    <property type="entry name" value="Homeodomain-like"/>
    <property type="match status" value="1"/>
</dbReference>
<evidence type="ECO:0000256" key="5">
    <source>
        <dbReference type="ARBA" id="ARBA00074140"/>
    </source>
</evidence>
<evidence type="ECO:0000256" key="2">
    <source>
        <dbReference type="ARBA" id="ARBA00023015"/>
    </source>
</evidence>
<comment type="caution">
    <text evidence="8">The sequence shown here is derived from an EMBL/GenBank/DDBJ whole genome shotgun (WGS) entry which is preliminary data.</text>
</comment>
<proteinExistence type="predicted"/>
<dbReference type="InterPro" id="IPR011051">
    <property type="entry name" value="RmlC_Cupin_sf"/>
</dbReference>
<dbReference type="EMBL" id="SZWF01000040">
    <property type="protein sequence ID" value="KAA9392911.1"/>
    <property type="molecule type" value="Genomic_DNA"/>
</dbReference>
<evidence type="ECO:0000256" key="1">
    <source>
        <dbReference type="ARBA" id="ARBA00022491"/>
    </source>
</evidence>
<name>A0A5J5KVF3_9MICC</name>
<dbReference type="GO" id="GO:0003700">
    <property type="term" value="F:DNA-binding transcription factor activity"/>
    <property type="evidence" value="ECO:0007669"/>
    <property type="project" value="InterPro"/>
</dbReference>
<protein>
    <recommendedName>
        <fullName evidence="5">HTH-type transcriptional regulator RipA</fullName>
    </recommendedName>
    <alternativeName>
        <fullName evidence="6">Repressor of iron proteins A</fullName>
    </alternativeName>
</protein>
<keyword evidence="9" id="KW-1185">Reference proteome</keyword>
<evidence type="ECO:0000256" key="4">
    <source>
        <dbReference type="ARBA" id="ARBA00023163"/>
    </source>
</evidence>
<dbReference type="SMART" id="SM00342">
    <property type="entry name" value="HTH_ARAC"/>
    <property type="match status" value="1"/>
</dbReference>
<dbReference type="OrthoDB" id="2039152at2"/>
<dbReference type="PROSITE" id="PS01124">
    <property type="entry name" value="HTH_ARAC_FAMILY_2"/>
    <property type="match status" value="1"/>
</dbReference>
<evidence type="ECO:0000256" key="6">
    <source>
        <dbReference type="ARBA" id="ARBA00079449"/>
    </source>
</evidence>
<evidence type="ECO:0000259" key="7">
    <source>
        <dbReference type="PROSITE" id="PS01124"/>
    </source>
</evidence>
<dbReference type="SUPFAM" id="SSF51182">
    <property type="entry name" value="RmlC-like cupins"/>
    <property type="match status" value="1"/>
</dbReference>
<dbReference type="Gene3D" id="1.10.10.60">
    <property type="entry name" value="Homeodomain-like"/>
    <property type="match status" value="1"/>
</dbReference>
<keyword evidence="1" id="KW-0678">Repressor</keyword>
<dbReference type="InterPro" id="IPR018060">
    <property type="entry name" value="HTH_AraC"/>
</dbReference>
<dbReference type="GO" id="GO:0043565">
    <property type="term" value="F:sequence-specific DNA binding"/>
    <property type="evidence" value="ECO:0007669"/>
    <property type="project" value="InterPro"/>
</dbReference>
<sequence length="275" mass="30197">MTLEADMGSGAWQREDGTLICEVNQAVPADREWSAIRAGSSLPAGPQEWRRHSHPVHELVWVRGGSLTACVGELIFTVTEGFGLWIPAGEMHAGRSTANVEFHEAVFEPRTARTIFPEATVVTMSPLLQALLVHLASPDLSAEERNRAEGVVFDVLEPTGRNVALRLPGDARIAPILEALLTDPSDSRGLEAWARQLGISDRTIARRFHALTGLSFTQWRRVLRIHHALKLLSTGSDVQETSRQLGYAHPSTFIVAFRRVMGTTPGAFLESLRSP</sequence>
<gene>
    <name evidence="8" type="ORF">FCK90_14995</name>
</gene>
<dbReference type="FunFam" id="1.10.10.60:FF:000132">
    <property type="entry name" value="AraC family transcriptional regulator"/>
    <property type="match status" value="1"/>
</dbReference>
<evidence type="ECO:0000313" key="9">
    <source>
        <dbReference type="Proteomes" id="UP000325957"/>
    </source>
</evidence>
<dbReference type="InterPro" id="IPR014710">
    <property type="entry name" value="RmlC-like_jellyroll"/>
</dbReference>
<keyword evidence="3" id="KW-0238">DNA-binding</keyword>
<keyword evidence="2" id="KW-0805">Transcription regulation</keyword>
<reference evidence="8 9" key="1">
    <citation type="submission" date="2019-05" db="EMBL/GenBank/DDBJ databases">
        <title>Kocuria coralli sp. nov., a novel actinobacterium isolated from coral reef seawater.</title>
        <authorList>
            <person name="Li J."/>
        </authorList>
    </citation>
    <scope>NUCLEOTIDE SEQUENCE [LARGE SCALE GENOMIC DNA]</scope>
    <source>
        <strain evidence="8 9">SCSIO 13007</strain>
    </source>
</reference>
<dbReference type="RefSeq" id="WP_158035113.1">
    <property type="nucleotide sequence ID" value="NZ_ML708639.1"/>
</dbReference>
<accession>A0A5J5KVF3</accession>
<dbReference type="Pfam" id="PF12833">
    <property type="entry name" value="HTH_18"/>
    <property type="match status" value="1"/>
</dbReference>
<dbReference type="InterPro" id="IPR009057">
    <property type="entry name" value="Homeodomain-like_sf"/>
</dbReference>
<dbReference type="Pfam" id="PF02311">
    <property type="entry name" value="AraC_binding"/>
    <property type="match status" value="1"/>
</dbReference>
<dbReference type="AlphaFoldDB" id="A0A5J5KVF3"/>
<evidence type="ECO:0000256" key="3">
    <source>
        <dbReference type="ARBA" id="ARBA00023125"/>
    </source>
</evidence>
<organism evidence="8 9">
    <name type="scientific">Kocuria coralli</name>
    <dbReference type="NCBI Taxonomy" id="1461025"/>
    <lineage>
        <taxon>Bacteria</taxon>
        <taxon>Bacillati</taxon>
        <taxon>Actinomycetota</taxon>
        <taxon>Actinomycetes</taxon>
        <taxon>Micrococcales</taxon>
        <taxon>Micrococcaceae</taxon>
        <taxon>Kocuria</taxon>
    </lineage>
</organism>